<dbReference type="GeneID" id="30984547"/>
<dbReference type="RefSeq" id="XP_020063056.1">
    <property type="nucleotide sequence ID" value="XM_020210411.1"/>
</dbReference>
<dbReference type="STRING" id="984487.A0A1E4SEI6"/>
<dbReference type="PANTHER" id="PTHR20978">
    <property type="entry name" value="SPLICING FACTOR 3B SUBUNIT 5"/>
    <property type="match status" value="1"/>
</dbReference>
<keyword evidence="3" id="KW-1185">Reference proteome</keyword>
<dbReference type="GO" id="GO:0005686">
    <property type="term" value="C:U2 snRNP"/>
    <property type="evidence" value="ECO:0007669"/>
    <property type="project" value="TreeGrafter"/>
</dbReference>
<dbReference type="EMBL" id="KV453914">
    <property type="protein sequence ID" value="ODV77934.1"/>
    <property type="molecule type" value="Genomic_DNA"/>
</dbReference>
<dbReference type="OrthoDB" id="274726at2759"/>
<name>A0A1E4SEI6_9ASCO</name>
<dbReference type="InterPro" id="IPR009846">
    <property type="entry name" value="SF3b5/RDS3-10"/>
</dbReference>
<dbReference type="AlphaFoldDB" id="A0A1E4SEI6"/>
<protein>
    <recommendedName>
        <fullName evidence="4">Splicing factor subunit</fullName>
    </recommendedName>
</protein>
<gene>
    <name evidence="2" type="ORF">CANTADRAFT_55158</name>
</gene>
<dbReference type="GO" id="GO:0071011">
    <property type="term" value="C:precatalytic spliceosome"/>
    <property type="evidence" value="ECO:0007669"/>
    <property type="project" value="TreeGrafter"/>
</dbReference>
<dbReference type="PANTHER" id="PTHR20978:SF0">
    <property type="entry name" value="SPLICING FACTOR 3B SUBUNIT 5"/>
    <property type="match status" value="1"/>
</dbReference>
<evidence type="ECO:0000256" key="1">
    <source>
        <dbReference type="SAM" id="MobiDB-lite"/>
    </source>
</evidence>
<dbReference type="GO" id="GO:0000398">
    <property type="term" value="P:mRNA splicing, via spliceosome"/>
    <property type="evidence" value="ECO:0007669"/>
    <property type="project" value="TreeGrafter"/>
</dbReference>
<proteinExistence type="predicted"/>
<sequence length="81" mass="9069">MADKVKEQNQYHQQKAKYLGLGNPDTTRDEFLTTVHRDTYASLALHSPLLTYTAAAVGQHPEVMRQAMVKKMVGPKAKGKE</sequence>
<accession>A0A1E4SEI6</accession>
<organism evidence="2 3">
    <name type="scientific">Suhomyces tanzawaensis NRRL Y-17324</name>
    <dbReference type="NCBI Taxonomy" id="984487"/>
    <lineage>
        <taxon>Eukaryota</taxon>
        <taxon>Fungi</taxon>
        <taxon>Dikarya</taxon>
        <taxon>Ascomycota</taxon>
        <taxon>Saccharomycotina</taxon>
        <taxon>Pichiomycetes</taxon>
        <taxon>Debaryomycetaceae</taxon>
        <taxon>Suhomyces</taxon>
    </lineage>
</organism>
<feature type="region of interest" description="Disordered" evidence="1">
    <location>
        <begin position="1"/>
        <end position="23"/>
    </location>
</feature>
<dbReference type="Proteomes" id="UP000094285">
    <property type="component" value="Unassembled WGS sequence"/>
</dbReference>
<dbReference type="Pfam" id="PF07189">
    <property type="entry name" value="SF3b10"/>
    <property type="match status" value="1"/>
</dbReference>
<evidence type="ECO:0000313" key="2">
    <source>
        <dbReference type="EMBL" id="ODV77934.1"/>
    </source>
</evidence>
<evidence type="ECO:0008006" key="4">
    <source>
        <dbReference type="Google" id="ProtNLM"/>
    </source>
</evidence>
<reference evidence="3" key="1">
    <citation type="submission" date="2016-05" db="EMBL/GenBank/DDBJ databases">
        <title>Comparative genomics of biotechnologically important yeasts.</title>
        <authorList>
            <consortium name="DOE Joint Genome Institute"/>
            <person name="Riley R."/>
            <person name="Haridas S."/>
            <person name="Wolfe K.H."/>
            <person name="Lopes M.R."/>
            <person name="Hittinger C.T."/>
            <person name="Goker M."/>
            <person name="Salamov A."/>
            <person name="Wisecaver J."/>
            <person name="Long T.M."/>
            <person name="Aerts A.L."/>
            <person name="Barry K."/>
            <person name="Choi C."/>
            <person name="Clum A."/>
            <person name="Coughlan A.Y."/>
            <person name="Deshpande S."/>
            <person name="Douglass A.P."/>
            <person name="Hanson S.J."/>
            <person name="Klenk H.-P."/>
            <person name="Labutti K."/>
            <person name="Lapidus A."/>
            <person name="Lindquist E."/>
            <person name="Lipzen A."/>
            <person name="Meier-Kolthoff J.P."/>
            <person name="Ohm R.A."/>
            <person name="Otillar R.P."/>
            <person name="Pangilinan J."/>
            <person name="Peng Y."/>
            <person name="Rokas A."/>
            <person name="Rosa C.A."/>
            <person name="Scheuner C."/>
            <person name="Sibirny A.A."/>
            <person name="Slot J.C."/>
            <person name="Stielow J.B."/>
            <person name="Sun H."/>
            <person name="Kurtzman C.P."/>
            <person name="Blackwell M."/>
            <person name="Grigoriev I.V."/>
            <person name="Jeffries T.W."/>
        </authorList>
    </citation>
    <scope>NUCLEOTIDE SEQUENCE [LARGE SCALE GENOMIC DNA]</scope>
    <source>
        <strain evidence="3">NRRL Y-17324</strain>
    </source>
</reference>
<evidence type="ECO:0000313" key="3">
    <source>
        <dbReference type="Proteomes" id="UP000094285"/>
    </source>
</evidence>